<evidence type="ECO:0000313" key="2">
    <source>
        <dbReference type="EMBL" id="CAB4820342.1"/>
    </source>
</evidence>
<reference evidence="2" key="1">
    <citation type="submission" date="2020-05" db="EMBL/GenBank/DDBJ databases">
        <authorList>
            <person name="Chiriac C."/>
            <person name="Salcher M."/>
            <person name="Ghai R."/>
            <person name="Kavagutti S V."/>
        </authorList>
    </citation>
    <scope>NUCLEOTIDE SEQUENCE</scope>
</reference>
<dbReference type="Pfam" id="PF05050">
    <property type="entry name" value="Methyltransf_21"/>
    <property type="match status" value="1"/>
</dbReference>
<dbReference type="InterPro" id="IPR006342">
    <property type="entry name" value="FkbM_mtfrase"/>
</dbReference>
<dbReference type="Gene3D" id="3.40.50.150">
    <property type="entry name" value="Vaccinia Virus protein VP39"/>
    <property type="match status" value="1"/>
</dbReference>
<dbReference type="InterPro" id="IPR052514">
    <property type="entry name" value="SAM-dependent_MTase"/>
</dbReference>
<protein>
    <submittedName>
        <fullName evidence="2">Unannotated protein</fullName>
    </submittedName>
</protein>
<proteinExistence type="predicted"/>
<dbReference type="PANTHER" id="PTHR34203:SF15">
    <property type="entry name" value="SLL1173 PROTEIN"/>
    <property type="match status" value="1"/>
</dbReference>
<dbReference type="EMBL" id="CAFABK010000003">
    <property type="protein sequence ID" value="CAB4820342.1"/>
    <property type="molecule type" value="Genomic_DNA"/>
</dbReference>
<evidence type="ECO:0000259" key="1">
    <source>
        <dbReference type="Pfam" id="PF05050"/>
    </source>
</evidence>
<sequence>MSMFECEDLFDYLAEQNDRHARTTSWWRINDLVARESIAALRPQFDALAPFPFGPVGSTTFPYFQMGAIDSLDLFGLDELILFSFYWRNRDRYRNVADIGANIGLHSVILGKMGMDVTSYEPDPVHLAELRRNLAANSLDQVSVVPHAVNTDGGSVEFTRVVGNTTGSHISGAKENPYGELERFNVPATSIGDAIEGKSLVKMDVEGYEARLLLALQDSDFATMDIVGEIGSEVNARSIFERFAGTKVHLFSQKKNWHPAKSLNDMPSSYREGSVFLSCKSEMPWE</sequence>
<dbReference type="PANTHER" id="PTHR34203">
    <property type="entry name" value="METHYLTRANSFERASE, FKBM FAMILY PROTEIN"/>
    <property type="match status" value="1"/>
</dbReference>
<gene>
    <name evidence="2" type="ORF">UFOPK3204_00115</name>
</gene>
<dbReference type="InterPro" id="IPR029063">
    <property type="entry name" value="SAM-dependent_MTases_sf"/>
</dbReference>
<accession>A0A6J6ZFC9</accession>
<organism evidence="2">
    <name type="scientific">freshwater metagenome</name>
    <dbReference type="NCBI Taxonomy" id="449393"/>
    <lineage>
        <taxon>unclassified sequences</taxon>
        <taxon>metagenomes</taxon>
        <taxon>ecological metagenomes</taxon>
    </lineage>
</organism>
<feature type="domain" description="Methyltransferase FkbM" evidence="1">
    <location>
        <begin position="98"/>
        <end position="226"/>
    </location>
</feature>
<dbReference type="SUPFAM" id="SSF53335">
    <property type="entry name" value="S-adenosyl-L-methionine-dependent methyltransferases"/>
    <property type="match status" value="1"/>
</dbReference>
<dbReference type="NCBIfam" id="TIGR01444">
    <property type="entry name" value="fkbM_fam"/>
    <property type="match status" value="1"/>
</dbReference>
<name>A0A6J6ZFC9_9ZZZZ</name>
<dbReference type="AlphaFoldDB" id="A0A6J6ZFC9"/>